<dbReference type="GO" id="GO:0004523">
    <property type="term" value="F:RNA-DNA hybrid ribonuclease activity"/>
    <property type="evidence" value="ECO:0007669"/>
    <property type="project" value="InterPro"/>
</dbReference>
<dbReference type="Pfam" id="PF13456">
    <property type="entry name" value="RVT_3"/>
    <property type="match status" value="1"/>
</dbReference>
<feature type="domain" description="RNase H type-1" evidence="1">
    <location>
        <begin position="77"/>
        <end position="155"/>
    </location>
</feature>
<sequence length="215" mass="23355">MKVTSSIENGLGFSFLKHSQQKWSSFSGVYGRESFLGCGGVFQGKWISRGFQYSFFEFGCLSSPFLGAPPIGVIKANFDGAWSSNTLQSGLGVVFRSSNGSIINGVSTPCLSSSALQTEAKAALLAVRSAKDSNFSDVVFESDSLELNRSLKMISRKPIGPFFPCSSKFETYLLSFARSTGGGFLVKRIVQPIGLHRIVKEGCVLMFRSYDPHPL</sequence>
<dbReference type="CDD" id="cd06222">
    <property type="entry name" value="RNase_H_like"/>
    <property type="match status" value="1"/>
</dbReference>
<dbReference type="Proteomes" id="UP000290289">
    <property type="component" value="Chromosome 9"/>
</dbReference>
<dbReference type="InterPro" id="IPR052929">
    <property type="entry name" value="RNase_H-like_EbsB-rel"/>
</dbReference>
<keyword evidence="3" id="KW-1185">Reference proteome</keyword>
<evidence type="ECO:0000313" key="3">
    <source>
        <dbReference type="Proteomes" id="UP000290289"/>
    </source>
</evidence>
<gene>
    <name evidence="2" type="ORF">DVH24_032403</name>
</gene>
<accession>A0A498J4B5</accession>
<proteinExistence type="predicted"/>
<dbReference type="PANTHER" id="PTHR47074">
    <property type="entry name" value="BNAC02G40300D PROTEIN"/>
    <property type="match status" value="1"/>
</dbReference>
<dbReference type="GO" id="GO:0003676">
    <property type="term" value="F:nucleic acid binding"/>
    <property type="evidence" value="ECO:0007669"/>
    <property type="project" value="InterPro"/>
</dbReference>
<comment type="caution">
    <text evidence="2">The sequence shown here is derived from an EMBL/GenBank/DDBJ whole genome shotgun (WGS) entry which is preliminary data.</text>
</comment>
<dbReference type="Gene3D" id="3.30.420.10">
    <property type="entry name" value="Ribonuclease H-like superfamily/Ribonuclease H"/>
    <property type="match status" value="1"/>
</dbReference>
<organism evidence="2 3">
    <name type="scientific">Malus domestica</name>
    <name type="common">Apple</name>
    <name type="synonym">Pyrus malus</name>
    <dbReference type="NCBI Taxonomy" id="3750"/>
    <lineage>
        <taxon>Eukaryota</taxon>
        <taxon>Viridiplantae</taxon>
        <taxon>Streptophyta</taxon>
        <taxon>Embryophyta</taxon>
        <taxon>Tracheophyta</taxon>
        <taxon>Spermatophyta</taxon>
        <taxon>Magnoliopsida</taxon>
        <taxon>eudicotyledons</taxon>
        <taxon>Gunneridae</taxon>
        <taxon>Pentapetalae</taxon>
        <taxon>rosids</taxon>
        <taxon>fabids</taxon>
        <taxon>Rosales</taxon>
        <taxon>Rosaceae</taxon>
        <taxon>Amygdaloideae</taxon>
        <taxon>Maleae</taxon>
        <taxon>Malus</taxon>
    </lineage>
</organism>
<dbReference type="PANTHER" id="PTHR47074:SF73">
    <property type="entry name" value="OS04G0448401 PROTEIN"/>
    <property type="match status" value="1"/>
</dbReference>
<dbReference type="InterPro" id="IPR036397">
    <property type="entry name" value="RNaseH_sf"/>
</dbReference>
<dbReference type="AlphaFoldDB" id="A0A498J4B5"/>
<name>A0A498J4B5_MALDO</name>
<reference evidence="2 3" key="1">
    <citation type="submission" date="2018-10" db="EMBL/GenBank/DDBJ databases">
        <title>A high-quality apple genome assembly.</title>
        <authorList>
            <person name="Hu J."/>
        </authorList>
    </citation>
    <scope>NUCLEOTIDE SEQUENCE [LARGE SCALE GENOMIC DNA]</scope>
    <source>
        <strain evidence="3">cv. HFTH1</strain>
        <tissue evidence="2">Young leaf</tissue>
    </source>
</reference>
<dbReference type="STRING" id="3750.A0A498J4B5"/>
<dbReference type="InterPro" id="IPR012337">
    <property type="entry name" value="RNaseH-like_sf"/>
</dbReference>
<dbReference type="EMBL" id="RDQH01000335">
    <property type="protein sequence ID" value="RXH90046.1"/>
    <property type="molecule type" value="Genomic_DNA"/>
</dbReference>
<evidence type="ECO:0000259" key="1">
    <source>
        <dbReference type="Pfam" id="PF13456"/>
    </source>
</evidence>
<dbReference type="InterPro" id="IPR002156">
    <property type="entry name" value="RNaseH_domain"/>
</dbReference>
<dbReference type="InterPro" id="IPR044730">
    <property type="entry name" value="RNase_H-like_dom_plant"/>
</dbReference>
<protein>
    <recommendedName>
        <fullName evidence="1">RNase H type-1 domain-containing protein</fullName>
    </recommendedName>
</protein>
<evidence type="ECO:0000313" key="2">
    <source>
        <dbReference type="EMBL" id="RXH90046.1"/>
    </source>
</evidence>
<dbReference type="SUPFAM" id="SSF53098">
    <property type="entry name" value="Ribonuclease H-like"/>
    <property type="match status" value="1"/>
</dbReference>